<evidence type="ECO:0000256" key="2">
    <source>
        <dbReference type="ARBA" id="ARBA00023015"/>
    </source>
</evidence>
<dbReference type="PANTHER" id="PTHR23326">
    <property type="entry name" value="CCR4 NOT-RELATED"/>
    <property type="match status" value="1"/>
</dbReference>
<dbReference type="GO" id="GO:0000289">
    <property type="term" value="P:nuclear-transcribed mRNA poly(A) tail shortening"/>
    <property type="evidence" value="ECO:0007669"/>
    <property type="project" value="UniProtKB-ARBA"/>
</dbReference>
<feature type="compositionally biased region" description="Polar residues" evidence="4">
    <location>
        <begin position="79"/>
        <end position="106"/>
    </location>
</feature>
<dbReference type="EMBL" id="ML987208">
    <property type="protein sequence ID" value="KAF2242410.1"/>
    <property type="molecule type" value="Genomic_DNA"/>
</dbReference>
<dbReference type="InterPro" id="IPR040168">
    <property type="entry name" value="Not2/3/5"/>
</dbReference>
<feature type="compositionally biased region" description="Low complexity" evidence="4">
    <location>
        <begin position="107"/>
        <end position="126"/>
    </location>
</feature>
<feature type="region of interest" description="Disordered" evidence="4">
    <location>
        <begin position="208"/>
        <end position="315"/>
    </location>
</feature>
<dbReference type="GeneID" id="54577645"/>
<dbReference type="AlphaFoldDB" id="A0A6A6HYH2"/>
<protein>
    <recommendedName>
        <fullName evidence="5">NOT2/NOT3/NOT5 C-terminal domain-containing protein</fullName>
    </recommendedName>
</protein>
<feature type="compositionally biased region" description="Polar residues" evidence="4">
    <location>
        <begin position="55"/>
        <end position="67"/>
    </location>
</feature>
<dbReference type="OrthoDB" id="25391at2759"/>
<keyword evidence="2" id="KW-0805">Transcription regulation</keyword>
<dbReference type="GO" id="GO:0030015">
    <property type="term" value="C:CCR4-NOT core complex"/>
    <property type="evidence" value="ECO:0007669"/>
    <property type="project" value="InterPro"/>
</dbReference>
<feature type="region of interest" description="Disordered" evidence="4">
    <location>
        <begin position="1"/>
        <end position="190"/>
    </location>
</feature>
<dbReference type="Proteomes" id="UP000800094">
    <property type="component" value="Unassembled WGS sequence"/>
</dbReference>
<sequence>MFQSQQNSARGPLGGSRLQNGKMGSGSQWAFGGPMGGAPGLANAQSRTNGGGLSSFAQTIGGSQAHTPLNLEEFPSLSGAPQAQQNTSAQQMWSNPNLRTTQHSTIQRPQGQGAQPGQSGQSANQQMQNQGPDDGVRSGPNQFSAGADDYRFGGQAGVGPLSGASQPQTGNIDEFPPLGGAGGEVGPDRRTGMIQNAAAYGGNANSSAFPGLGQTRNGLSSPTDGQQDRSIGSAIGGRGIAPGGASRTPFENMRGTPTGLQESNQRPSQALGNISNMSFMGSTPSNLPPVGQRPQQSQFEPTYGADNVGSPNTQVPQQHKKLADMTESERYGLPGLLSMIPLESPDYSSLAVGQDLTVLGLDLSRPDNSPLHPTFGSPFVESNAKPVIPPDFKLPEAYKVTNVPPLHSKVTSFSAETLLAIFYQYPRDIMQEIAANELYNRDWRWHIKLQQWMMKDPDLPAPIRISPKVERGWYLFFDVTNWRRERLISLFANNSTLLDLYATTALKMSSPSDTTDAEQVRRALMALSTVVREMAPAGAKKIPTAPERFNLLARPHHDTCRICNLPGHHSPSAQKAAACRVAILSLIGFWEDVSGKVSCLYNSSTRFNKAITNSVATYEMRLDDAPLVGGDIEVVLVDRLTRNYLKFQSHFARIRAKANVILNEQGIARYEKVSQTLNGFFLNGQTLSDLFEQSLANHK</sequence>
<name>A0A6A6HYH2_9PLEO</name>
<keyword evidence="3" id="KW-0804">Transcription</keyword>
<proteinExistence type="inferred from homology"/>
<feature type="domain" description="NOT2/NOT3/NOT5 C-terminal" evidence="5">
    <location>
        <begin position="373"/>
        <end position="486"/>
    </location>
</feature>
<evidence type="ECO:0000313" key="6">
    <source>
        <dbReference type="EMBL" id="KAF2242410.1"/>
    </source>
</evidence>
<evidence type="ECO:0000313" key="7">
    <source>
        <dbReference type="Proteomes" id="UP000800094"/>
    </source>
</evidence>
<dbReference type="GO" id="GO:0006355">
    <property type="term" value="P:regulation of DNA-templated transcription"/>
    <property type="evidence" value="ECO:0007669"/>
    <property type="project" value="InterPro"/>
</dbReference>
<evidence type="ECO:0000256" key="1">
    <source>
        <dbReference type="ARBA" id="ARBA00007682"/>
    </source>
</evidence>
<evidence type="ECO:0000259" key="5">
    <source>
        <dbReference type="Pfam" id="PF04153"/>
    </source>
</evidence>
<dbReference type="InterPro" id="IPR038635">
    <property type="entry name" value="CCR4-NOT_su2/3/5_C_sf"/>
</dbReference>
<comment type="similarity">
    <text evidence="1">Belongs to the CNOT2/3/5 family.</text>
</comment>
<keyword evidence="7" id="KW-1185">Reference proteome</keyword>
<dbReference type="RefSeq" id="XP_033677414.1">
    <property type="nucleotide sequence ID" value="XM_033824315.1"/>
</dbReference>
<evidence type="ECO:0000256" key="3">
    <source>
        <dbReference type="ARBA" id="ARBA00023163"/>
    </source>
</evidence>
<gene>
    <name evidence="6" type="ORF">BU26DRAFT_438894</name>
</gene>
<reference evidence="6" key="1">
    <citation type="journal article" date="2020" name="Stud. Mycol.">
        <title>101 Dothideomycetes genomes: a test case for predicting lifestyles and emergence of pathogens.</title>
        <authorList>
            <person name="Haridas S."/>
            <person name="Albert R."/>
            <person name="Binder M."/>
            <person name="Bloem J."/>
            <person name="Labutti K."/>
            <person name="Salamov A."/>
            <person name="Andreopoulos B."/>
            <person name="Baker S."/>
            <person name="Barry K."/>
            <person name="Bills G."/>
            <person name="Bluhm B."/>
            <person name="Cannon C."/>
            <person name="Castanera R."/>
            <person name="Culley D."/>
            <person name="Daum C."/>
            <person name="Ezra D."/>
            <person name="Gonzalez J."/>
            <person name="Henrissat B."/>
            <person name="Kuo A."/>
            <person name="Liang C."/>
            <person name="Lipzen A."/>
            <person name="Lutzoni F."/>
            <person name="Magnuson J."/>
            <person name="Mondo S."/>
            <person name="Nolan M."/>
            <person name="Ohm R."/>
            <person name="Pangilinan J."/>
            <person name="Park H.-J."/>
            <person name="Ramirez L."/>
            <person name="Alfaro M."/>
            <person name="Sun H."/>
            <person name="Tritt A."/>
            <person name="Yoshinaga Y."/>
            <person name="Zwiers L.-H."/>
            <person name="Turgeon B."/>
            <person name="Goodwin S."/>
            <person name="Spatafora J."/>
            <person name="Crous P."/>
            <person name="Grigoriev I."/>
        </authorList>
    </citation>
    <scope>NUCLEOTIDE SEQUENCE</scope>
    <source>
        <strain evidence="6">CBS 122368</strain>
    </source>
</reference>
<dbReference type="InterPro" id="IPR007282">
    <property type="entry name" value="NOT2/3/5_C"/>
</dbReference>
<accession>A0A6A6HYH2</accession>
<feature type="compositionally biased region" description="Polar residues" evidence="4">
    <location>
        <begin position="214"/>
        <end position="225"/>
    </location>
</feature>
<dbReference type="Pfam" id="PF04153">
    <property type="entry name" value="NOT2_3_5_C"/>
    <property type="match status" value="1"/>
</dbReference>
<dbReference type="Gene3D" id="2.30.30.1020">
    <property type="entry name" value="CCR4-NOT complex subunit 2/3/5, C-terminal domain"/>
    <property type="match status" value="1"/>
</dbReference>
<organism evidence="6 7">
    <name type="scientific">Trematosphaeria pertusa</name>
    <dbReference type="NCBI Taxonomy" id="390896"/>
    <lineage>
        <taxon>Eukaryota</taxon>
        <taxon>Fungi</taxon>
        <taxon>Dikarya</taxon>
        <taxon>Ascomycota</taxon>
        <taxon>Pezizomycotina</taxon>
        <taxon>Dothideomycetes</taxon>
        <taxon>Pleosporomycetidae</taxon>
        <taxon>Pleosporales</taxon>
        <taxon>Massarineae</taxon>
        <taxon>Trematosphaeriaceae</taxon>
        <taxon>Trematosphaeria</taxon>
    </lineage>
</organism>
<evidence type="ECO:0000256" key="4">
    <source>
        <dbReference type="SAM" id="MobiDB-lite"/>
    </source>
</evidence>
<feature type="compositionally biased region" description="Polar residues" evidence="4">
    <location>
        <begin position="258"/>
        <end position="285"/>
    </location>
</feature>